<evidence type="ECO:0000313" key="7">
    <source>
        <dbReference type="EMBL" id="ROT61781.1"/>
    </source>
</evidence>
<evidence type="ECO:0000256" key="3">
    <source>
        <dbReference type="ARBA" id="ARBA00023212"/>
    </source>
</evidence>
<dbReference type="GO" id="GO:0005814">
    <property type="term" value="C:centriole"/>
    <property type="evidence" value="ECO:0007669"/>
    <property type="project" value="UniProtKB-SubCell"/>
</dbReference>
<dbReference type="PANTHER" id="PTHR20544">
    <property type="entry name" value="CENTROSOMAL PROTEIN CEP135"/>
    <property type="match status" value="1"/>
</dbReference>
<dbReference type="STRING" id="6689.A0A423SC46"/>
<accession>A0A423SC46</accession>
<dbReference type="Gene3D" id="1.10.287.1490">
    <property type="match status" value="1"/>
</dbReference>
<reference evidence="7 8" key="2">
    <citation type="submission" date="2019-01" db="EMBL/GenBank/DDBJ databases">
        <title>The decoding of complex shrimp genome reveals the adaptation for benthos swimmer, frequently molting mechanism and breeding impact on genome.</title>
        <authorList>
            <person name="Sun Y."/>
            <person name="Gao Y."/>
            <person name="Yu Y."/>
        </authorList>
    </citation>
    <scope>NUCLEOTIDE SEQUENCE [LARGE SCALE GENOMIC DNA]</scope>
    <source>
        <tissue evidence="7">Muscle</tissue>
    </source>
</reference>
<name>A0A423SC46_PENVA</name>
<feature type="coiled-coil region" evidence="5">
    <location>
        <begin position="12"/>
        <end position="39"/>
    </location>
</feature>
<protein>
    <submittedName>
        <fullName evidence="7">Uncharacterized protein</fullName>
    </submittedName>
</protein>
<evidence type="ECO:0000256" key="4">
    <source>
        <dbReference type="ARBA" id="ARBA00038123"/>
    </source>
</evidence>
<proteinExistence type="inferred from homology"/>
<sequence length="850" mass="96981">ILGDTHEAMNRAVELADENTDLTKELHDVEKTNRLLEEDVLNTAETLTQKLQRTKSKLISCESDLAEQHRLFHHMRDERDRLYKELIHVRHDHSRLTHDHTRLVTERVPMLDENRRMEELLRKGQEEKKTLVDKINHLTVSLQEAETEKLRLTDEGETLRKKIAELTEEKDTAEQGKSFYTSETVKLQGQNKEIEQERDYYKEEMQKLQTKQMELEQELDFFKDQSGELSRTKQALEQSRDYMTDDMSKLQAQLKQLQLERNYFSEQLNVNQEEKRQAEREREYYSEQVLQLLDILKSKPTSTPSSPMQIGRKSKPVSPENELARVCHERDVLKQERDFYKMQYQSMRNQQQAPLSGRSGSSPVSGPSGIPASAGSVPTGVPGAIPMGPPGIAPPSAGLIGSPASGSPPPRPQSIPGAADVEAVRRERDFYKQQMEYFRQQYNAQMPRMPSAAGVPSDGRPPMVRGSAETSPPVDPDSAAVRNEMAMYQQERDFFKQQYENLKASLAQPIPQGDGAKEIDVSNVIRERDILQQERDFFRNHYNEISRRMAQAALSTPSVPQSIKQEIESLMTEKRGVVIAKADLEAKVRNLTEKLREVEQEKNEIDNHTRELHAAIEKLQDAATQRYPPSTQAFIAEIRKARDSALSDLDKVKKERELLREKLRSATSSQMREKATLEEEASNLRHQTEEGGRIATELHQRLQSQGSLIASLQDQVQALQDALQQANNELGLQGKQSDDMKKLLERKVGEIGDTEHQLEFRLSQLSAAENRVSDLETELDRVTKELAVARADGAALRGNVSRLDHDKDLLTTELDTKTEQVLHLREELRKKEAAIAQMEGNITKLEGKLE</sequence>
<evidence type="ECO:0000313" key="8">
    <source>
        <dbReference type="Proteomes" id="UP000283509"/>
    </source>
</evidence>
<feature type="compositionally biased region" description="Low complexity" evidence="6">
    <location>
        <begin position="394"/>
        <end position="405"/>
    </location>
</feature>
<feature type="coiled-coil region" evidence="5">
    <location>
        <begin position="114"/>
        <end position="288"/>
    </location>
</feature>
<feature type="region of interest" description="Disordered" evidence="6">
    <location>
        <begin position="346"/>
        <end position="419"/>
    </location>
</feature>
<evidence type="ECO:0000256" key="2">
    <source>
        <dbReference type="ARBA" id="ARBA00022490"/>
    </source>
</evidence>
<evidence type="ECO:0000256" key="6">
    <source>
        <dbReference type="SAM" id="MobiDB-lite"/>
    </source>
</evidence>
<comment type="subcellular location">
    <subcellularLocation>
        <location evidence="1">Cytoplasm</location>
        <location evidence="1">Cytoskeleton</location>
        <location evidence="1">Microtubule organizing center</location>
        <location evidence="1">Centrosome</location>
        <location evidence="1">Centriole</location>
    </subcellularLocation>
</comment>
<feature type="coiled-coil region" evidence="5">
    <location>
        <begin position="709"/>
        <end position="848"/>
    </location>
</feature>
<evidence type="ECO:0000256" key="1">
    <source>
        <dbReference type="ARBA" id="ARBA00004114"/>
    </source>
</evidence>
<feature type="compositionally biased region" description="Basic and acidic residues" evidence="6">
    <location>
        <begin position="671"/>
        <end position="687"/>
    </location>
</feature>
<feature type="region of interest" description="Disordered" evidence="6">
    <location>
        <begin position="298"/>
        <end position="322"/>
    </location>
</feature>
<keyword evidence="5" id="KW-0175">Coiled coil</keyword>
<dbReference type="EMBL" id="QCYY01003989">
    <property type="protein sequence ID" value="ROT61781.1"/>
    <property type="molecule type" value="Genomic_DNA"/>
</dbReference>
<organism evidence="7 8">
    <name type="scientific">Penaeus vannamei</name>
    <name type="common">Whiteleg shrimp</name>
    <name type="synonym">Litopenaeus vannamei</name>
    <dbReference type="NCBI Taxonomy" id="6689"/>
    <lineage>
        <taxon>Eukaryota</taxon>
        <taxon>Metazoa</taxon>
        <taxon>Ecdysozoa</taxon>
        <taxon>Arthropoda</taxon>
        <taxon>Crustacea</taxon>
        <taxon>Multicrustacea</taxon>
        <taxon>Malacostraca</taxon>
        <taxon>Eumalacostraca</taxon>
        <taxon>Eucarida</taxon>
        <taxon>Decapoda</taxon>
        <taxon>Dendrobranchiata</taxon>
        <taxon>Penaeoidea</taxon>
        <taxon>Penaeidae</taxon>
        <taxon>Penaeus</taxon>
    </lineage>
</organism>
<dbReference type="OrthoDB" id="6351470at2759"/>
<dbReference type="InterPro" id="IPR051877">
    <property type="entry name" value="Centriole_BasalBody_StrucProt"/>
</dbReference>
<dbReference type="Proteomes" id="UP000283509">
    <property type="component" value="Unassembled WGS sequence"/>
</dbReference>
<feature type="compositionally biased region" description="Low complexity" evidence="6">
    <location>
        <begin position="298"/>
        <end position="307"/>
    </location>
</feature>
<dbReference type="PANTHER" id="PTHR20544:SF0">
    <property type="entry name" value="NUCLEOPROTEIN TPR_MLP1 DOMAIN-CONTAINING PROTEIN"/>
    <property type="match status" value="1"/>
</dbReference>
<keyword evidence="3" id="KW-0206">Cytoskeleton</keyword>
<reference evidence="7 8" key="1">
    <citation type="submission" date="2018-04" db="EMBL/GenBank/DDBJ databases">
        <authorList>
            <person name="Zhang X."/>
            <person name="Yuan J."/>
            <person name="Li F."/>
            <person name="Xiang J."/>
        </authorList>
    </citation>
    <scope>NUCLEOTIDE SEQUENCE [LARGE SCALE GENOMIC DNA]</scope>
    <source>
        <tissue evidence="7">Muscle</tissue>
    </source>
</reference>
<dbReference type="AlphaFoldDB" id="A0A423SC46"/>
<keyword evidence="8" id="KW-1185">Reference proteome</keyword>
<feature type="non-terminal residue" evidence="7">
    <location>
        <position position="1"/>
    </location>
</feature>
<keyword evidence="2" id="KW-0963">Cytoplasm</keyword>
<comment type="caution">
    <text evidence="7">The sequence shown here is derived from an EMBL/GenBank/DDBJ whole genome shotgun (WGS) entry which is preliminary data.</text>
</comment>
<feature type="region of interest" description="Disordered" evidence="6">
    <location>
        <begin position="664"/>
        <end position="687"/>
    </location>
</feature>
<evidence type="ECO:0000256" key="5">
    <source>
        <dbReference type="SAM" id="Coils"/>
    </source>
</evidence>
<comment type="similarity">
    <text evidence="4">Belongs to the CEP135/TSGA10 family.</text>
</comment>
<gene>
    <name evidence="7" type="ORF">C7M84_020398</name>
</gene>
<feature type="compositionally biased region" description="Low complexity" evidence="6">
    <location>
        <begin position="354"/>
        <end position="386"/>
    </location>
</feature>
<feature type="region of interest" description="Disordered" evidence="6">
    <location>
        <begin position="449"/>
        <end position="477"/>
    </location>
</feature>